<dbReference type="EMBL" id="CAJHUB010000746">
    <property type="protein sequence ID" value="CAD7679891.1"/>
    <property type="molecule type" value="Genomic_DNA"/>
</dbReference>
<gene>
    <name evidence="2" type="ORF">NYPRO_LOCUS12690</name>
</gene>
<evidence type="ECO:0000313" key="3">
    <source>
        <dbReference type="Proteomes" id="UP000645828"/>
    </source>
</evidence>
<sequence length="477" mass="50714">MATKAPCCLGDGSRVLEPIPSIQSEGGCEGAAQGDRRGDPEGQVLRTGSQAAGASDHHLLPAPWTGATPPPRPSARAWRGERRRGCGEAPRELRASARKAKERRAQGTNMHLEGAPVMPALAKAPGWDPPRGRRGWDGTRGRLACQGSRAAHSLNDWPFLFSAADGRGRPQAPPASRSPRVTQHPHRCTTPTSRPRSKEPQVHPERQSPGRRRADAKSQPSCRPPVLPHLLAPPGCSARAPTAAGGGQRCPGWEQRQTWGRGGAHGCPELPLLSGTPGRRRAHPPSARQVPALKLDTRPSGGRAAPGWELLPPSAGAKGWPLPAHQVSRGGAKRKAGTGVVLRDTRWTTGGEQAASAPRSILCATFPPSRNMSASPCAPTPAHPAWASAQEPWAPTRGRDSTNLGLTRVEGAGGWAAGWEDWLLGERWCDTWVTVGAGGRSWSPHAENLPLTCQPRAPPIRQVTLVQENQATQKAHI</sequence>
<protein>
    <submittedName>
        <fullName evidence="2">(raccoon dog) hypothetical protein</fullName>
    </submittedName>
</protein>
<keyword evidence="3" id="KW-1185">Reference proteome</keyword>
<proteinExistence type="predicted"/>
<feature type="compositionally biased region" description="Basic and acidic residues" evidence="1">
    <location>
        <begin position="78"/>
        <end position="95"/>
    </location>
</feature>
<feature type="compositionally biased region" description="Basic and acidic residues" evidence="1">
    <location>
        <begin position="196"/>
        <end position="216"/>
    </location>
</feature>
<reference evidence="2" key="1">
    <citation type="submission" date="2020-12" db="EMBL/GenBank/DDBJ databases">
        <authorList>
            <consortium name="Molecular Ecology Group"/>
        </authorList>
    </citation>
    <scope>NUCLEOTIDE SEQUENCE</scope>
    <source>
        <strain evidence="2">TBG_1078</strain>
    </source>
</reference>
<feature type="region of interest" description="Disordered" evidence="1">
    <location>
        <begin position="1"/>
        <end position="135"/>
    </location>
</feature>
<dbReference type="AlphaFoldDB" id="A0A811YR49"/>
<comment type="caution">
    <text evidence="2">The sequence shown here is derived from an EMBL/GenBank/DDBJ whole genome shotgun (WGS) entry which is preliminary data.</text>
</comment>
<evidence type="ECO:0000313" key="2">
    <source>
        <dbReference type="EMBL" id="CAD7679891.1"/>
    </source>
</evidence>
<evidence type="ECO:0000256" key="1">
    <source>
        <dbReference type="SAM" id="MobiDB-lite"/>
    </source>
</evidence>
<name>A0A811YR49_NYCPR</name>
<dbReference type="Proteomes" id="UP000645828">
    <property type="component" value="Unassembled WGS sequence"/>
</dbReference>
<organism evidence="2 3">
    <name type="scientific">Nyctereutes procyonoides</name>
    <name type="common">Raccoon dog</name>
    <name type="synonym">Canis procyonoides</name>
    <dbReference type="NCBI Taxonomy" id="34880"/>
    <lineage>
        <taxon>Eukaryota</taxon>
        <taxon>Metazoa</taxon>
        <taxon>Chordata</taxon>
        <taxon>Craniata</taxon>
        <taxon>Vertebrata</taxon>
        <taxon>Euteleostomi</taxon>
        <taxon>Mammalia</taxon>
        <taxon>Eutheria</taxon>
        <taxon>Laurasiatheria</taxon>
        <taxon>Carnivora</taxon>
        <taxon>Caniformia</taxon>
        <taxon>Canidae</taxon>
        <taxon>Nyctereutes</taxon>
    </lineage>
</organism>
<accession>A0A811YR49</accession>
<feature type="region of interest" description="Disordered" evidence="1">
    <location>
        <begin position="162"/>
        <end position="314"/>
    </location>
</feature>